<name>A0ABT6F794_9BACT</name>
<evidence type="ECO:0000256" key="2">
    <source>
        <dbReference type="ARBA" id="ARBA00006171"/>
    </source>
</evidence>
<dbReference type="PANTHER" id="PTHR46193">
    <property type="entry name" value="6-PHOSPHOGLUCONATE PHOSPHATASE"/>
    <property type="match status" value="1"/>
</dbReference>
<dbReference type="NCBIfam" id="TIGR01509">
    <property type="entry name" value="HAD-SF-IA-v3"/>
    <property type="match status" value="1"/>
</dbReference>
<dbReference type="SFLD" id="SFLDG01129">
    <property type="entry name" value="C1.5:_HAD__Beta-PGM__Phosphata"/>
    <property type="match status" value="1"/>
</dbReference>
<dbReference type="InterPro" id="IPR006439">
    <property type="entry name" value="HAD-SF_hydro_IA"/>
</dbReference>
<evidence type="ECO:0000256" key="1">
    <source>
        <dbReference type="ARBA" id="ARBA00001946"/>
    </source>
</evidence>
<dbReference type="InterPro" id="IPR051600">
    <property type="entry name" value="Beta-PGM-like"/>
</dbReference>
<dbReference type="InterPro" id="IPR023198">
    <property type="entry name" value="PGP-like_dom2"/>
</dbReference>
<dbReference type="InterPro" id="IPR041492">
    <property type="entry name" value="HAD_2"/>
</dbReference>
<evidence type="ECO:0000256" key="4">
    <source>
        <dbReference type="ARBA" id="ARBA00022842"/>
    </source>
</evidence>
<proteinExistence type="inferred from homology"/>
<comment type="cofactor">
    <cofactor evidence="1">
        <name>Mg(2+)</name>
        <dbReference type="ChEBI" id="CHEBI:18420"/>
    </cofactor>
</comment>
<dbReference type="Pfam" id="PF13419">
    <property type="entry name" value="HAD_2"/>
    <property type="match status" value="1"/>
</dbReference>
<keyword evidence="6" id="KW-1185">Reference proteome</keyword>
<dbReference type="PANTHER" id="PTHR46193:SF21">
    <property type="entry name" value="SLL1138 PROTEIN"/>
    <property type="match status" value="1"/>
</dbReference>
<dbReference type="SUPFAM" id="SSF56784">
    <property type="entry name" value="HAD-like"/>
    <property type="match status" value="1"/>
</dbReference>
<evidence type="ECO:0000256" key="3">
    <source>
        <dbReference type="ARBA" id="ARBA00022723"/>
    </source>
</evidence>
<gene>
    <name evidence="5" type="ORF">PZE19_06785</name>
</gene>
<reference evidence="5 6" key="1">
    <citation type="submission" date="2023-03" db="EMBL/GenBank/DDBJ databases">
        <title>Paludisphaera mucosa sp. nov. a novel planctomycete from northern fen.</title>
        <authorList>
            <person name="Ivanova A."/>
        </authorList>
    </citation>
    <scope>NUCLEOTIDE SEQUENCE [LARGE SCALE GENOMIC DNA]</scope>
    <source>
        <strain evidence="5 6">Pla2</strain>
    </source>
</reference>
<dbReference type="CDD" id="cd07505">
    <property type="entry name" value="HAD_BPGM-like"/>
    <property type="match status" value="1"/>
</dbReference>
<comment type="similarity">
    <text evidence="2">Belongs to the HAD-like hydrolase superfamily. CbbY/CbbZ/Gph/YieH family.</text>
</comment>
<dbReference type="Gene3D" id="3.40.50.1000">
    <property type="entry name" value="HAD superfamily/HAD-like"/>
    <property type="match status" value="1"/>
</dbReference>
<dbReference type="EMBL" id="JARRAG010000001">
    <property type="protein sequence ID" value="MDG3003465.1"/>
    <property type="molecule type" value="Genomic_DNA"/>
</dbReference>
<organism evidence="5 6">
    <name type="scientific">Paludisphaera mucosa</name>
    <dbReference type="NCBI Taxonomy" id="3030827"/>
    <lineage>
        <taxon>Bacteria</taxon>
        <taxon>Pseudomonadati</taxon>
        <taxon>Planctomycetota</taxon>
        <taxon>Planctomycetia</taxon>
        <taxon>Isosphaerales</taxon>
        <taxon>Isosphaeraceae</taxon>
        <taxon>Paludisphaera</taxon>
    </lineage>
</organism>
<dbReference type="Gene3D" id="1.10.150.240">
    <property type="entry name" value="Putative phosphatase, domain 2"/>
    <property type="match status" value="1"/>
</dbReference>
<sequence>MISAVIFDFNGVLVDDEWIHFDLFREVLEQEGVVITYQDYHDRYLGYDDAGCFEHVLDDAGQSYDAARIADMIARKGKRYFEVAAEGLKFFPEAAETIRRMQEAYPVAINSGALRAEIVFALERLSVRDRVAAIIAAEDALRCKPDPAGYVQALDALRAKFPRAVIQAETCLVIEDSLAGIQSAKGAGMKAVGITQTYPADDLLRAGADAVIDGLATLTPAWIDATFAGAPAP</sequence>
<dbReference type="Proteomes" id="UP001216907">
    <property type="component" value="Unassembled WGS sequence"/>
</dbReference>
<dbReference type="InterPro" id="IPR036412">
    <property type="entry name" value="HAD-like_sf"/>
</dbReference>
<comment type="caution">
    <text evidence="5">The sequence shown here is derived from an EMBL/GenBank/DDBJ whole genome shotgun (WGS) entry which is preliminary data.</text>
</comment>
<evidence type="ECO:0000313" key="5">
    <source>
        <dbReference type="EMBL" id="MDG3003465.1"/>
    </source>
</evidence>
<dbReference type="SFLD" id="SFLDS00003">
    <property type="entry name" value="Haloacid_Dehalogenase"/>
    <property type="match status" value="1"/>
</dbReference>
<keyword evidence="4" id="KW-0460">Magnesium</keyword>
<keyword evidence="3" id="KW-0479">Metal-binding</keyword>
<dbReference type="InterPro" id="IPR023214">
    <property type="entry name" value="HAD_sf"/>
</dbReference>
<protein>
    <submittedName>
        <fullName evidence="5">HAD family phosphatase</fullName>
    </submittedName>
</protein>
<dbReference type="RefSeq" id="WP_277859816.1">
    <property type="nucleotide sequence ID" value="NZ_JARRAG010000001.1"/>
</dbReference>
<accession>A0ABT6F794</accession>
<evidence type="ECO:0000313" key="6">
    <source>
        <dbReference type="Proteomes" id="UP001216907"/>
    </source>
</evidence>